<dbReference type="SUPFAM" id="SSF52096">
    <property type="entry name" value="ClpP/crotonase"/>
    <property type="match status" value="1"/>
</dbReference>
<feature type="transmembrane region" description="Helical" evidence="5">
    <location>
        <begin position="219"/>
        <end position="239"/>
    </location>
</feature>
<reference evidence="10 11" key="1">
    <citation type="submission" date="2019-08" db="EMBL/GenBank/DDBJ databases">
        <title>Calorimonas adulescens gen. nov., sp. nov., an anaerobic thermophilic bacterium from Sakhalin hot spring.</title>
        <authorList>
            <person name="Khomyakova M.A."/>
            <person name="Merkel A.Y."/>
            <person name="Novikov A."/>
            <person name="Bonch-Osmolovskaya E.A."/>
            <person name="Slobodkin A.I."/>
        </authorList>
    </citation>
    <scope>NUCLEOTIDE SEQUENCE [LARGE SCALE GENOMIC DNA]</scope>
    <source>
        <strain evidence="10 11">A05MB</strain>
    </source>
</reference>
<evidence type="ECO:0000313" key="10">
    <source>
        <dbReference type="EMBL" id="TZE81848.1"/>
    </source>
</evidence>
<protein>
    <submittedName>
        <fullName evidence="10">Nodulation protein NfeD</fullName>
    </submittedName>
</protein>
<feature type="chain" id="PRO_5039079127" evidence="6">
    <location>
        <begin position="22"/>
        <end position="428"/>
    </location>
</feature>
<dbReference type="Pfam" id="PF25145">
    <property type="entry name" value="NfeD1b_N"/>
    <property type="match status" value="1"/>
</dbReference>
<evidence type="ECO:0000259" key="7">
    <source>
        <dbReference type="Pfam" id="PF01957"/>
    </source>
</evidence>
<dbReference type="CDD" id="cd07021">
    <property type="entry name" value="Clp_protease_NfeD_like"/>
    <property type="match status" value="1"/>
</dbReference>
<dbReference type="Gene3D" id="3.90.226.10">
    <property type="entry name" value="2-enoyl-CoA Hydratase, Chain A, domain 1"/>
    <property type="match status" value="1"/>
</dbReference>
<keyword evidence="2 5" id="KW-0812">Transmembrane</keyword>
<evidence type="ECO:0000256" key="3">
    <source>
        <dbReference type="ARBA" id="ARBA00022989"/>
    </source>
</evidence>
<feature type="transmembrane region" description="Helical" evidence="5">
    <location>
        <begin position="269"/>
        <end position="287"/>
    </location>
</feature>
<dbReference type="InterPro" id="IPR012340">
    <property type="entry name" value="NA-bd_OB-fold"/>
</dbReference>
<feature type="transmembrane region" description="Helical" evidence="5">
    <location>
        <begin position="294"/>
        <end position="313"/>
    </location>
</feature>
<feature type="signal peptide" evidence="6">
    <location>
        <begin position="1"/>
        <end position="21"/>
    </location>
</feature>
<evidence type="ECO:0000256" key="2">
    <source>
        <dbReference type="ARBA" id="ARBA00022692"/>
    </source>
</evidence>
<dbReference type="PANTHER" id="PTHR33507">
    <property type="entry name" value="INNER MEMBRANE PROTEIN YBBJ"/>
    <property type="match status" value="1"/>
</dbReference>
<organism evidence="10 11">
    <name type="scientific">Calorimonas adulescens</name>
    <dbReference type="NCBI Taxonomy" id="2606906"/>
    <lineage>
        <taxon>Bacteria</taxon>
        <taxon>Bacillati</taxon>
        <taxon>Bacillota</taxon>
        <taxon>Clostridia</taxon>
        <taxon>Thermoanaerobacterales</taxon>
        <taxon>Thermoanaerobacteraceae</taxon>
        <taxon>Calorimonas</taxon>
    </lineage>
</organism>
<keyword evidence="11" id="KW-1185">Reference proteome</keyword>
<evidence type="ECO:0000313" key="11">
    <source>
        <dbReference type="Proteomes" id="UP000322976"/>
    </source>
</evidence>
<dbReference type="InterPro" id="IPR056739">
    <property type="entry name" value="NfeD_membrane"/>
</dbReference>
<sequence>MKKIFLLLLILLISISFTGMAETKPPVYVVPIKSEVNPALATLVTSSLEKAEKNGASMVIFDIDTFGGRIDSALKISDAITGTSLPTLSYIDNRAISAGVAIAISADKIVVNSRATIGAAETVPYSEKNVSFWSGELKDIAQNKGRDPEIIAAMADKDIEIPGIIEKGKLLTLTSDGALKYGVADYMANSLKEILGKEGLAGTPLIEVKPNLQIRIAQFASSVTWGPIILSLAMIFMLIELLTPSFGLFGTLSIGLFALYFGGNILAGYSGYEVLVMFAAGLLLLLVEAFIPGFGVAGAGGIILILLSVIISAENFTQAITAIVVAFVVSIIALALIIKYAPKSKFYDRIILKTSLSKEAGFAATEDYSEYIGKEGVAITPLRPAGIVEVNGKRLDVVAEGTFVKSGSKVVIIGVEGRRIIIKEKEAE</sequence>
<dbReference type="InterPro" id="IPR029045">
    <property type="entry name" value="ClpP/crotonase-like_dom_sf"/>
</dbReference>
<comment type="caution">
    <text evidence="10">The sequence shown here is derived from an EMBL/GenBank/DDBJ whole genome shotgun (WGS) entry which is preliminary data.</text>
</comment>
<gene>
    <name evidence="10" type="ORF">FWJ32_07675</name>
</gene>
<evidence type="ECO:0000256" key="4">
    <source>
        <dbReference type="ARBA" id="ARBA00023136"/>
    </source>
</evidence>
<feature type="domain" description="NfeD-like C-terminal" evidence="7">
    <location>
        <begin position="369"/>
        <end position="423"/>
    </location>
</feature>
<keyword evidence="4 5" id="KW-0472">Membrane</keyword>
<evidence type="ECO:0000256" key="6">
    <source>
        <dbReference type="SAM" id="SignalP"/>
    </source>
</evidence>
<dbReference type="InterPro" id="IPR056738">
    <property type="entry name" value="NfeD1b_N"/>
</dbReference>
<dbReference type="Pfam" id="PF01957">
    <property type="entry name" value="NfeD"/>
    <property type="match status" value="1"/>
</dbReference>
<evidence type="ECO:0000259" key="9">
    <source>
        <dbReference type="Pfam" id="PF25145"/>
    </source>
</evidence>
<keyword evidence="3 5" id="KW-1133">Transmembrane helix</keyword>
<dbReference type="AlphaFoldDB" id="A0A5D8QF29"/>
<feature type="transmembrane region" description="Helical" evidence="5">
    <location>
        <begin position="319"/>
        <end position="341"/>
    </location>
</feature>
<dbReference type="InterPro" id="IPR002810">
    <property type="entry name" value="NfeD-like_C"/>
</dbReference>
<evidence type="ECO:0000259" key="8">
    <source>
        <dbReference type="Pfam" id="PF24961"/>
    </source>
</evidence>
<proteinExistence type="predicted"/>
<dbReference type="Pfam" id="PF24961">
    <property type="entry name" value="NfeD_membrane"/>
    <property type="match status" value="1"/>
</dbReference>
<dbReference type="Proteomes" id="UP000322976">
    <property type="component" value="Unassembled WGS sequence"/>
</dbReference>
<keyword evidence="6" id="KW-0732">Signal</keyword>
<evidence type="ECO:0000256" key="5">
    <source>
        <dbReference type="SAM" id="Phobius"/>
    </source>
</evidence>
<dbReference type="InterPro" id="IPR052165">
    <property type="entry name" value="Membrane_assoc_protease"/>
</dbReference>
<dbReference type="RefSeq" id="WP_149545374.1">
    <property type="nucleotide sequence ID" value="NZ_VTPS01000010.1"/>
</dbReference>
<feature type="domain" description="NfeD1b N-terminal" evidence="9">
    <location>
        <begin position="27"/>
        <end position="203"/>
    </location>
</feature>
<accession>A0A5D8QF29</accession>
<dbReference type="Gene3D" id="2.40.50.140">
    <property type="entry name" value="Nucleic acid-binding proteins"/>
    <property type="match status" value="1"/>
</dbReference>
<dbReference type="EMBL" id="VTPS01000010">
    <property type="protein sequence ID" value="TZE81848.1"/>
    <property type="molecule type" value="Genomic_DNA"/>
</dbReference>
<feature type="domain" description="NfeD integral membrane" evidence="8">
    <location>
        <begin position="228"/>
        <end position="339"/>
    </location>
</feature>
<name>A0A5D8QF29_9THEO</name>
<dbReference type="GO" id="GO:0005886">
    <property type="term" value="C:plasma membrane"/>
    <property type="evidence" value="ECO:0007669"/>
    <property type="project" value="TreeGrafter"/>
</dbReference>
<comment type="subcellular location">
    <subcellularLocation>
        <location evidence="1">Membrane</location>
        <topology evidence="1">Multi-pass membrane protein</topology>
    </subcellularLocation>
</comment>
<dbReference type="SUPFAM" id="SSF141322">
    <property type="entry name" value="NfeD domain-like"/>
    <property type="match status" value="1"/>
</dbReference>
<evidence type="ECO:0000256" key="1">
    <source>
        <dbReference type="ARBA" id="ARBA00004141"/>
    </source>
</evidence>
<dbReference type="PANTHER" id="PTHR33507:SF3">
    <property type="entry name" value="INNER MEMBRANE PROTEIN YBBJ"/>
    <property type="match status" value="1"/>
</dbReference>